<keyword evidence="3" id="KW-1185">Reference proteome</keyword>
<evidence type="ECO:0000313" key="2">
    <source>
        <dbReference type="EMBL" id="SPD85850.1"/>
    </source>
</evidence>
<dbReference type="Proteomes" id="UP000238164">
    <property type="component" value="Chromosome 1"/>
</dbReference>
<accession>A0A2N9JE60</accession>
<protein>
    <submittedName>
        <fullName evidence="2">Uncharacterized protein</fullName>
    </submittedName>
</protein>
<dbReference type="KEGG" id="mgg:MPLG2_0814"/>
<name>A0A2N9JE60_9ACTN</name>
<feature type="compositionally biased region" description="Basic and acidic residues" evidence="1">
    <location>
        <begin position="45"/>
        <end position="61"/>
    </location>
</feature>
<sequence length="68" mass="7078">MIPAAAATTATTAAAATYQVGDVAVSKFAAVLLGMCDLRGCEKDHRCQDRAADDPPHEPHRPSTVAMP</sequence>
<gene>
    <name evidence="2" type="ORF">MPLG2_0814</name>
</gene>
<dbReference type="EMBL" id="LT985188">
    <property type="protein sequence ID" value="SPD85850.1"/>
    <property type="molecule type" value="Genomic_DNA"/>
</dbReference>
<evidence type="ECO:0000313" key="3">
    <source>
        <dbReference type="Proteomes" id="UP000238164"/>
    </source>
</evidence>
<reference evidence="2 3" key="1">
    <citation type="submission" date="2018-02" db="EMBL/GenBank/DDBJ databases">
        <authorList>
            <person name="Cohen D.B."/>
            <person name="Kent A.D."/>
        </authorList>
    </citation>
    <scope>NUCLEOTIDE SEQUENCE [LARGE SCALE GENOMIC DNA]</scope>
    <source>
        <strain evidence="2">1</strain>
    </source>
</reference>
<feature type="region of interest" description="Disordered" evidence="1">
    <location>
        <begin position="45"/>
        <end position="68"/>
    </location>
</feature>
<organism evidence="2 3">
    <name type="scientific">Micropruina glycogenica</name>
    <dbReference type="NCBI Taxonomy" id="75385"/>
    <lineage>
        <taxon>Bacteria</taxon>
        <taxon>Bacillati</taxon>
        <taxon>Actinomycetota</taxon>
        <taxon>Actinomycetes</taxon>
        <taxon>Propionibacteriales</taxon>
        <taxon>Nocardioidaceae</taxon>
        <taxon>Micropruina</taxon>
    </lineage>
</organism>
<dbReference type="AlphaFoldDB" id="A0A2N9JE60"/>
<proteinExistence type="predicted"/>
<evidence type="ECO:0000256" key="1">
    <source>
        <dbReference type="SAM" id="MobiDB-lite"/>
    </source>
</evidence>